<reference evidence="1" key="2">
    <citation type="journal article" date="2006" name="PLoS Pathog.">
        <title>New perspectives on host-parasite interplay by comparative transcriptomic and proteomic analyses of Schistosoma japonicum.</title>
        <authorList>
            <person name="Liu F."/>
            <person name="Lu J."/>
            <person name="Hu W."/>
            <person name="Wang S.Y."/>
            <person name="Cui S.J."/>
            <person name="Chi M."/>
            <person name="Yan Q."/>
            <person name="Wang X.R."/>
            <person name="Song H.D."/>
            <person name="Xu X.N."/>
            <person name="Wang J.J."/>
            <person name="Zhang X.L."/>
            <person name="Zhang X."/>
            <person name="Wang Z.Q."/>
            <person name="Xue C.L."/>
            <person name="Brindley P.J."/>
            <person name="McManus D.P."/>
            <person name="Yang P.Y."/>
            <person name="Feng Z."/>
            <person name="Chen Z."/>
            <person name="Han Z.G."/>
        </authorList>
    </citation>
    <scope>NUCLEOTIDE SEQUENCE</scope>
</reference>
<evidence type="ECO:0000313" key="1">
    <source>
        <dbReference type="EMBL" id="AAW24992.1"/>
    </source>
</evidence>
<proteinExistence type="evidence at transcript level"/>
<reference evidence="1" key="1">
    <citation type="submission" date="2004-11" db="EMBL/GenBank/DDBJ databases">
        <title>The full-length cDNA sequences of Schistosoma japonicum genes.</title>
        <authorList>
            <person name="Han Z."/>
        </authorList>
    </citation>
    <scope>NUCLEOTIDE SEQUENCE</scope>
</reference>
<organism evidence="1">
    <name type="scientific">Schistosoma japonicum</name>
    <name type="common">Blood fluke</name>
    <dbReference type="NCBI Taxonomy" id="6182"/>
    <lineage>
        <taxon>Eukaryota</taxon>
        <taxon>Metazoa</taxon>
        <taxon>Spiralia</taxon>
        <taxon>Lophotrochozoa</taxon>
        <taxon>Platyhelminthes</taxon>
        <taxon>Trematoda</taxon>
        <taxon>Digenea</taxon>
        <taxon>Strigeidida</taxon>
        <taxon>Schistosomatoidea</taxon>
        <taxon>Schistosomatidae</taxon>
        <taxon>Schistosoma</taxon>
    </lineage>
</organism>
<dbReference type="EMBL" id="AY813260">
    <property type="protein sequence ID" value="AAW24992.1"/>
    <property type="molecule type" value="mRNA"/>
</dbReference>
<sequence length="206" mass="24983">MKYSYAFFKFLHSLYINLVQETLLNPSSGQEAVWSECKRLEYLHFTETAVDYMTEQKEVNKTLLRLYKDRLDHASTMEKTTMFSVKEHNLFINRSEEKWSAQKRLNEVEKKYFAQREQNENKNQRKVWQEFTQSYNDVYNQFYRGRLFNKYRESGLELNDAFYDLANMIGEAEYRRFESCKTLPSEERYTTMLNLMDNGEITCKRK</sequence>
<accession>Q5DGR4</accession>
<dbReference type="AlphaFoldDB" id="Q5DGR4"/>
<name>Q5DGR4_SCHJA</name>
<protein>
    <submittedName>
        <fullName evidence="1">SJCHGC03229 protein</fullName>
    </submittedName>
</protein>